<name>A0ACA8ZAB5_9BACL</name>
<accession>A0ACA8ZAB5</accession>
<organism evidence="1 2">
    <name type="scientific">Kyrpidia spormannii</name>
    <dbReference type="NCBI Taxonomy" id="2055160"/>
    <lineage>
        <taxon>Bacteria</taxon>
        <taxon>Bacillati</taxon>
        <taxon>Bacillota</taxon>
        <taxon>Bacilli</taxon>
        <taxon>Bacillales</taxon>
        <taxon>Alicyclobacillaceae</taxon>
        <taxon>Kyrpidia</taxon>
    </lineage>
</organism>
<dbReference type="EMBL" id="LR792684">
    <property type="protein sequence ID" value="CAB3393276.1"/>
    <property type="molecule type" value="Genomic_DNA"/>
</dbReference>
<protein>
    <submittedName>
        <fullName evidence="1">Uncharacterized protein</fullName>
    </submittedName>
</protein>
<evidence type="ECO:0000313" key="1">
    <source>
        <dbReference type="EMBL" id="CAB3393276.1"/>
    </source>
</evidence>
<keyword evidence="2" id="KW-1185">Reference proteome</keyword>
<sequence length="56" mass="6212">MYRFPENGQRLVPLDRCSFGDLGRAVAGVAHPAGWRDGPTIGRTRVRDGEFLHCTV</sequence>
<dbReference type="Proteomes" id="UP000501793">
    <property type="component" value="Chromosome"/>
</dbReference>
<reference evidence="1" key="1">
    <citation type="submission" date="2020-04" db="EMBL/GenBank/DDBJ databases">
        <authorList>
            <person name="Hogendoorn C."/>
        </authorList>
    </citation>
    <scope>NUCLEOTIDE SEQUENCE</scope>
    <source>
        <strain evidence="1">FAVT5</strain>
    </source>
</reference>
<gene>
    <name evidence="1" type="ORF">FAVT5_2298</name>
</gene>
<evidence type="ECO:0000313" key="2">
    <source>
        <dbReference type="Proteomes" id="UP000501793"/>
    </source>
</evidence>
<proteinExistence type="predicted"/>